<dbReference type="Gene3D" id="1.20.1070.10">
    <property type="entry name" value="Rhodopsin 7-helix transmembrane proteins"/>
    <property type="match status" value="1"/>
</dbReference>
<dbReference type="InterPro" id="IPR017452">
    <property type="entry name" value="GPCR_Rhodpsn_7TM"/>
</dbReference>
<dbReference type="PROSITE" id="PS50262">
    <property type="entry name" value="G_PROTEIN_RECEP_F1_2"/>
    <property type="match status" value="1"/>
</dbReference>
<evidence type="ECO:0000256" key="4">
    <source>
        <dbReference type="ARBA" id="ARBA00022692"/>
    </source>
</evidence>
<dbReference type="PANTHER" id="PTHR46925:SF2">
    <property type="entry name" value="G-PROTEIN COUPLED RECEPTOR TKR-1-RELATED"/>
    <property type="match status" value="1"/>
</dbReference>
<dbReference type="EMBL" id="LNIX01000006">
    <property type="protein sequence ID" value="OXA53231.1"/>
    <property type="molecule type" value="Genomic_DNA"/>
</dbReference>
<comment type="subcellular location">
    <subcellularLocation>
        <location evidence="1">Cell membrane</location>
        <topology evidence="1">Multi-pass membrane protein</topology>
    </subcellularLocation>
</comment>
<sequence>MSSLMNLMNSVEDHNPPLSTWRHNDSSFWESPLANIQLSDGHDLLPLHYLVTEATQIARSKSPTYNWLELFWISIFGAMLTVSIAGNLTVIWIISCHRRMRTVTNYFLLNLSVADLAMASFNGAPNFVDWFFGKMLCVVNNFTANWTVASCVFTMTAISVDRWIAIVKPLEPRMTKTTSWLAILGIWIGSCILASPALLYTQLVTDNRSMATHCLIVWPDGLDPTNSKYEFGYNICLLVLTYLIPMTAMAICYGSMSWELWFTQVGEITQRQINSMIAKRKVVRMFILVVVTFAICWLPYHGYFIYMHIDKTVIYKKWIQHLYLSFFFLAMSQSAINPIIVIGMNSRFRGYVTEFFFHCTRRRCCNQNPTPHTVHYVAATPPLLRRYSQSCSHSRSKSRSGGTVDDNTTNGPNYHNGRSNGIRKKNMYVTTNREVINLNHAYELTANHSAARGPVSSRTTYC</sequence>
<feature type="transmembrane region" description="Helical" evidence="12">
    <location>
        <begin position="320"/>
        <end position="342"/>
    </location>
</feature>
<protein>
    <submittedName>
        <fullName evidence="14">Tachykinin-like peptide receptor 86C</fullName>
    </submittedName>
</protein>
<evidence type="ECO:0000256" key="1">
    <source>
        <dbReference type="ARBA" id="ARBA00004651"/>
    </source>
</evidence>
<proteinExistence type="inferred from homology"/>
<comment type="caution">
    <text evidence="14">The sequence shown here is derived from an EMBL/GenBank/DDBJ whole genome shotgun (WGS) entry which is preliminary data.</text>
</comment>
<dbReference type="GO" id="GO:0005886">
    <property type="term" value="C:plasma membrane"/>
    <property type="evidence" value="ECO:0007669"/>
    <property type="project" value="UniProtKB-SubCell"/>
</dbReference>
<keyword evidence="4 10" id="KW-0812">Transmembrane</keyword>
<feature type="transmembrane region" description="Helical" evidence="12">
    <location>
        <begin position="144"/>
        <end position="167"/>
    </location>
</feature>
<evidence type="ECO:0000256" key="7">
    <source>
        <dbReference type="ARBA" id="ARBA00023136"/>
    </source>
</evidence>
<dbReference type="InterPro" id="IPR000276">
    <property type="entry name" value="GPCR_Rhodpsn"/>
</dbReference>
<feature type="transmembrane region" description="Helical" evidence="12">
    <location>
        <begin position="106"/>
        <end position="124"/>
    </location>
</feature>
<accession>A0A226E8P0</accession>
<evidence type="ECO:0000256" key="8">
    <source>
        <dbReference type="ARBA" id="ARBA00023170"/>
    </source>
</evidence>
<evidence type="ECO:0000313" key="15">
    <source>
        <dbReference type="Proteomes" id="UP000198287"/>
    </source>
</evidence>
<dbReference type="OrthoDB" id="5981855at2759"/>
<dbReference type="PANTHER" id="PTHR46925">
    <property type="entry name" value="G-PROTEIN COUPLED RECEPTOR TKR-1-RELATED"/>
    <property type="match status" value="1"/>
</dbReference>
<dbReference type="STRING" id="158441.A0A226E8P0"/>
<dbReference type="InterPro" id="IPR001681">
    <property type="entry name" value="Neurokn_rcpt"/>
</dbReference>
<evidence type="ECO:0000256" key="2">
    <source>
        <dbReference type="ARBA" id="ARBA00010663"/>
    </source>
</evidence>
<dbReference type="Pfam" id="PF00001">
    <property type="entry name" value="7tm_1"/>
    <property type="match status" value="1"/>
</dbReference>
<dbReference type="AlphaFoldDB" id="A0A226E8P0"/>
<keyword evidence="9 10" id="KW-0807">Transducer</keyword>
<evidence type="ECO:0000256" key="11">
    <source>
        <dbReference type="SAM" id="MobiDB-lite"/>
    </source>
</evidence>
<name>A0A226E8P0_FOLCA</name>
<feature type="domain" description="G-protein coupled receptors family 1 profile" evidence="13">
    <location>
        <begin position="86"/>
        <end position="341"/>
    </location>
</feature>
<keyword evidence="5 12" id="KW-1133">Transmembrane helix</keyword>
<gene>
    <name evidence="14" type="ORF">Fcan01_12517</name>
</gene>
<feature type="transmembrane region" description="Helical" evidence="12">
    <location>
        <begin position="179"/>
        <end position="200"/>
    </location>
</feature>
<evidence type="ECO:0000256" key="6">
    <source>
        <dbReference type="ARBA" id="ARBA00023040"/>
    </source>
</evidence>
<reference evidence="14 15" key="1">
    <citation type="submission" date="2015-12" db="EMBL/GenBank/DDBJ databases">
        <title>The genome of Folsomia candida.</title>
        <authorList>
            <person name="Faddeeva A."/>
            <person name="Derks M.F."/>
            <person name="Anvar Y."/>
            <person name="Smit S."/>
            <person name="Van Straalen N."/>
            <person name="Roelofs D."/>
        </authorList>
    </citation>
    <scope>NUCLEOTIDE SEQUENCE [LARGE SCALE GENOMIC DNA]</scope>
    <source>
        <strain evidence="14 15">VU population</strain>
        <tissue evidence="14">Whole body</tissue>
    </source>
</reference>
<feature type="compositionally biased region" description="Polar residues" evidence="11">
    <location>
        <begin position="405"/>
        <end position="419"/>
    </location>
</feature>
<keyword evidence="15" id="KW-1185">Reference proteome</keyword>
<organism evidence="14 15">
    <name type="scientific">Folsomia candida</name>
    <name type="common">Springtail</name>
    <dbReference type="NCBI Taxonomy" id="158441"/>
    <lineage>
        <taxon>Eukaryota</taxon>
        <taxon>Metazoa</taxon>
        <taxon>Ecdysozoa</taxon>
        <taxon>Arthropoda</taxon>
        <taxon>Hexapoda</taxon>
        <taxon>Collembola</taxon>
        <taxon>Entomobryomorpha</taxon>
        <taxon>Isotomoidea</taxon>
        <taxon>Isotomidae</taxon>
        <taxon>Proisotominae</taxon>
        <taxon>Folsomia</taxon>
    </lineage>
</organism>
<keyword evidence="8 10" id="KW-0675">Receptor</keyword>
<dbReference type="PRINTS" id="PR00237">
    <property type="entry name" value="GPCRRHODOPSN"/>
</dbReference>
<feature type="transmembrane region" description="Helical" evidence="12">
    <location>
        <begin position="282"/>
        <end position="300"/>
    </location>
</feature>
<evidence type="ECO:0000259" key="13">
    <source>
        <dbReference type="PROSITE" id="PS50262"/>
    </source>
</evidence>
<feature type="region of interest" description="Disordered" evidence="11">
    <location>
        <begin position="392"/>
        <end position="425"/>
    </location>
</feature>
<evidence type="ECO:0000256" key="10">
    <source>
        <dbReference type="RuleBase" id="RU000688"/>
    </source>
</evidence>
<dbReference type="Proteomes" id="UP000198287">
    <property type="component" value="Unassembled WGS sequence"/>
</dbReference>
<evidence type="ECO:0000256" key="12">
    <source>
        <dbReference type="SAM" id="Phobius"/>
    </source>
</evidence>
<keyword evidence="3" id="KW-1003">Cell membrane</keyword>
<evidence type="ECO:0000256" key="9">
    <source>
        <dbReference type="ARBA" id="ARBA00023224"/>
    </source>
</evidence>
<dbReference type="PRINTS" id="PR00244">
    <property type="entry name" value="NEUROKININR"/>
</dbReference>
<evidence type="ECO:0000313" key="14">
    <source>
        <dbReference type="EMBL" id="OXA53231.1"/>
    </source>
</evidence>
<dbReference type="OMA" id="WIISCHR"/>
<dbReference type="SUPFAM" id="SSF81321">
    <property type="entry name" value="Family A G protein-coupled receptor-like"/>
    <property type="match status" value="1"/>
</dbReference>
<feature type="transmembrane region" description="Helical" evidence="12">
    <location>
        <begin position="70"/>
        <end position="94"/>
    </location>
</feature>
<evidence type="ECO:0000256" key="5">
    <source>
        <dbReference type="ARBA" id="ARBA00022989"/>
    </source>
</evidence>
<dbReference type="PROSITE" id="PS00237">
    <property type="entry name" value="G_PROTEIN_RECEP_F1_1"/>
    <property type="match status" value="1"/>
</dbReference>
<comment type="similarity">
    <text evidence="2 10">Belongs to the G-protein coupled receptor 1 family.</text>
</comment>
<dbReference type="GO" id="GO:0004995">
    <property type="term" value="F:tachykinin receptor activity"/>
    <property type="evidence" value="ECO:0007669"/>
    <property type="project" value="InterPro"/>
</dbReference>
<evidence type="ECO:0000256" key="3">
    <source>
        <dbReference type="ARBA" id="ARBA00022475"/>
    </source>
</evidence>
<keyword evidence="6 10" id="KW-0297">G-protein coupled receptor</keyword>
<keyword evidence="7 12" id="KW-0472">Membrane</keyword>
<feature type="transmembrane region" description="Helical" evidence="12">
    <location>
        <begin position="231"/>
        <end position="261"/>
    </location>
</feature>